<dbReference type="RefSeq" id="WP_370866918.1">
    <property type="nucleotide sequence ID" value="NZ_CAMXCM010000008.1"/>
</dbReference>
<dbReference type="PANTHER" id="PTHR43466:SF1">
    <property type="entry name" value="2-OXO-4-HYDROXY-4-CARBOXY-5-UREIDOIMIDAZOLINE DECARBOXYLASE-RELATED"/>
    <property type="match status" value="1"/>
</dbReference>
<dbReference type="GO" id="GO:0033971">
    <property type="term" value="F:hydroxyisourate hydrolase activity"/>
    <property type="evidence" value="ECO:0007669"/>
    <property type="project" value="UniProtKB-EC"/>
</dbReference>
<protein>
    <submittedName>
        <fullName evidence="11 12">Transthyretin-related family (HiuH)</fullName>
    </submittedName>
</protein>
<dbReference type="Gene3D" id="2.60.40.180">
    <property type="entry name" value="Transthyretin/hydroxyisourate hydrolase domain"/>
    <property type="match status" value="1"/>
</dbReference>
<dbReference type="SUPFAM" id="SSF158694">
    <property type="entry name" value="UraD-Like"/>
    <property type="match status" value="1"/>
</dbReference>
<evidence type="ECO:0000256" key="7">
    <source>
        <dbReference type="ARBA" id="ARBA00023239"/>
    </source>
</evidence>
<dbReference type="SUPFAM" id="SSF49472">
    <property type="entry name" value="Transthyretin (synonym: prealbumin)"/>
    <property type="match status" value="1"/>
</dbReference>
<dbReference type="InterPro" id="IPR018020">
    <property type="entry name" value="OHCU_decarboxylase"/>
</dbReference>
<dbReference type="CDD" id="cd05822">
    <property type="entry name" value="TLP_HIUase"/>
    <property type="match status" value="1"/>
</dbReference>
<dbReference type="InterPro" id="IPR014306">
    <property type="entry name" value="Hydroxyisourate_hydrolase"/>
</dbReference>
<evidence type="ECO:0000313" key="13">
    <source>
        <dbReference type="Proteomes" id="UP001154255"/>
    </source>
</evidence>
<dbReference type="Gene3D" id="1.10.3330.10">
    <property type="entry name" value="Oxo-4-hydroxy-4-carboxy-5-ureidoimidazoline decarboxylase"/>
    <property type="match status" value="1"/>
</dbReference>
<evidence type="ECO:0000313" key="11">
    <source>
        <dbReference type="EMBL" id="CAI3955194.1"/>
    </source>
</evidence>
<dbReference type="Pfam" id="PF09349">
    <property type="entry name" value="OHCU_decarbox"/>
    <property type="match status" value="1"/>
</dbReference>
<feature type="binding site" evidence="8">
    <location>
        <position position="179"/>
    </location>
    <ligand>
        <name>substrate</name>
    </ligand>
</feature>
<sequence length="284" mass="32660">MTVIQIINQLSVDEFIRQFENVFEHSPWVAQAIVNYRPFASVEQMVNIMGDIVQQADIEKKLVLIRSHPELGYDKIRLTTESQNEQNRAKLRNLTNQERKKLIELNEAYKNKFNFPFVVCVTNHNNYTAIIHALRTRLQSSSEQEIDTAINEIIQIASYRVQNVILNLESNFQLSLSTHILDLVSGSPAPNVKIVLYYNEIIIFEGKTNHDGRCNLSNLTDPLKPGSYQFAFYIADYFKKQNYPTTNPPFLDIIRVDFGLAKGKGHYHVPLLVSPYGFSTYRGS</sequence>
<comment type="catalytic activity">
    <reaction evidence="1">
        <text>5-hydroxyisourate + H2O = 5-hydroxy-2-oxo-4-ureido-2,5-dihydro-1H-imidazole-5-carboxylate + H(+)</text>
        <dbReference type="Rhea" id="RHEA:23736"/>
        <dbReference type="ChEBI" id="CHEBI:15377"/>
        <dbReference type="ChEBI" id="CHEBI:15378"/>
        <dbReference type="ChEBI" id="CHEBI:18072"/>
        <dbReference type="ChEBI" id="CHEBI:58639"/>
        <dbReference type="EC" id="3.5.2.17"/>
    </reaction>
</comment>
<gene>
    <name evidence="12" type="ORF">R53529_LOCUS2078</name>
    <name evidence="11" type="ORF">R53530_LOCUS2075</name>
</gene>
<keyword evidence="4" id="KW-0659">Purine metabolism</keyword>
<dbReference type="InterPro" id="IPR017580">
    <property type="entry name" value="OHCU_decarboxylase-1"/>
</dbReference>
<dbReference type="Pfam" id="PF00576">
    <property type="entry name" value="Transthyretin"/>
    <property type="match status" value="1"/>
</dbReference>
<feature type="binding site" evidence="8">
    <location>
        <position position="213"/>
    </location>
    <ligand>
        <name>substrate</name>
    </ligand>
</feature>
<organism evidence="11 13">
    <name type="scientific">Commensalibacter communis</name>
    <dbReference type="NCBI Taxonomy" id="2972786"/>
    <lineage>
        <taxon>Bacteria</taxon>
        <taxon>Pseudomonadati</taxon>
        <taxon>Pseudomonadota</taxon>
        <taxon>Alphaproteobacteria</taxon>
        <taxon>Acetobacterales</taxon>
        <taxon>Acetobacteraceae</taxon>
    </lineage>
</organism>
<feature type="domain" description="Transthyretin/hydroxyisourate hydrolase" evidence="9">
    <location>
        <begin position="176"/>
        <end position="283"/>
    </location>
</feature>
<accession>A0A9W4XDZ0</accession>
<dbReference type="InterPro" id="IPR023416">
    <property type="entry name" value="Transthyretin/HIU_hydrolase_d"/>
</dbReference>
<dbReference type="PROSITE" id="PS00769">
    <property type="entry name" value="TRANSTHYRETIN_2"/>
    <property type="match status" value="1"/>
</dbReference>
<dbReference type="NCBIfam" id="TIGR03164">
    <property type="entry name" value="UHCUDC"/>
    <property type="match status" value="1"/>
</dbReference>
<comment type="caution">
    <text evidence="11">The sequence shown here is derived from an EMBL/GenBank/DDBJ whole genome shotgun (WGS) entry which is preliminary data.</text>
</comment>
<dbReference type="InterPro" id="IPR023418">
    <property type="entry name" value="Thyroxine_BS"/>
</dbReference>
<comment type="catalytic activity">
    <reaction evidence="2">
        <text>5-hydroxy-2-oxo-4-ureido-2,5-dihydro-1H-imidazole-5-carboxylate + H(+) = (S)-allantoin + CO2</text>
        <dbReference type="Rhea" id="RHEA:26301"/>
        <dbReference type="ChEBI" id="CHEBI:15378"/>
        <dbReference type="ChEBI" id="CHEBI:15678"/>
        <dbReference type="ChEBI" id="CHEBI:16526"/>
        <dbReference type="ChEBI" id="CHEBI:58639"/>
        <dbReference type="EC" id="4.1.1.97"/>
    </reaction>
</comment>
<dbReference type="AlphaFoldDB" id="A0A9W4XDZ0"/>
<evidence type="ECO:0000256" key="8">
    <source>
        <dbReference type="PIRSR" id="PIRSR600895-51"/>
    </source>
</evidence>
<dbReference type="NCBIfam" id="TIGR02962">
    <property type="entry name" value="hdxy_isourate"/>
    <property type="match status" value="1"/>
</dbReference>
<dbReference type="EMBL" id="CAMXCM010000008">
    <property type="protein sequence ID" value="CAI3955194.1"/>
    <property type="molecule type" value="Genomic_DNA"/>
</dbReference>
<dbReference type="PROSITE" id="PS00768">
    <property type="entry name" value="TRANSTHYRETIN_1"/>
    <property type="match status" value="1"/>
</dbReference>
<feature type="domain" description="Oxo-4-hydroxy-4-carboxy-5-ureidoimidazoline decarboxylase" evidence="10">
    <location>
        <begin position="8"/>
        <end position="162"/>
    </location>
</feature>
<comment type="pathway">
    <text evidence="3">Purine metabolism; urate degradation; (S)-allantoin from urate: step 3/3.</text>
</comment>
<evidence type="ECO:0000313" key="14">
    <source>
        <dbReference type="Proteomes" id="UP001154259"/>
    </source>
</evidence>
<dbReference type="GO" id="GO:0000255">
    <property type="term" value="P:allantoin metabolic process"/>
    <property type="evidence" value="ECO:0007669"/>
    <property type="project" value="InterPro"/>
</dbReference>
<evidence type="ECO:0000256" key="5">
    <source>
        <dbReference type="ARBA" id="ARBA00022793"/>
    </source>
</evidence>
<name>A0A9W4XDZ0_9PROT</name>
<reference evidence="11" key="1">
    <citation type="submission" date="2022-10" db="EMBL/GenBank/DDBJ databases">
        <authorList>
            <person name="Botero Cardona J."/>
        </authorList>
    </citation>
    <scope>NUCLEOTIDE SEQUENCE</scope>
    <source>
        <strain evidence="11">LMG 31819</strain>
        <strain evidence="12">R-53529</strain>
    </source>
</reference>
<dbReference type="EMBL" id="CAMXCS010000008">
    <property type="protein sequence ID" value="CAI3957327.1"/>
    <property type="molecule type" value="Genomic_DNA"/>
</dbReference>
<proteinExistence type="predicted"/>
<dbReference type="PANTHER" id="PTHR43466">
    <property type="entry name" value="2-OXO-4-HYDROXY-4-CARBOXY-5-UREIDOIMIDAZOLINE DECARBOXYLASE-RELATED"/>
    <property type="match status" value="1"/>
</dbReference>
<evidence type="ECO:0000259" key="9">
    <source>
        <dbReference type="Pfam" id="PF00576"/>
    </source>
</evidence>
<dbReference type="GO" id="GO:0019628">
    <property type="term" value="P:urate catabolic process"/>
    <property type="evidence" value="ECO:0007669"/>
    <property type="project" value="TreeGrafter"/>
</dbReference>
<dbReference type="Proteomes" id="UP001154259">
    <property type="component" value="Unassembled WGS sequence"/>
</dbReference>
<evidence type="ECO:0000256" key="4">
    <source>
        <dbReference type="ARBA" id="ARBA00022631"/>
    </source>
</evidence>
<dbReference type="InterPro" id="IPR036778">
    <property type="entry name" value="OHCU_decarboxylase_sf"/>
</dbReference>
<evidence type="ECO:0000313" key="12">
    <source>
        <dbReference type="EMBL" id="CAI3957327.1"/>
    </source>
</evidence>
<dbReference type="GO" id="GO:0051997">
    <property type="term" value="F:2-oxo-4-hydroxy-4-carboxy-5-ureidoimidazoline decarboxylase activity"/>
    <property type="evidence" value="ECO:0007669"/>
    <property type="project" value="UniProtKB-EC"/>
</dbReference>
<dbReference type="InterPro" id="IPR023419">
    <property type="entry name" value="Transthyretin_CS"/>
</dbReference>
<dbReference type="GO" id="GO:0006144">
    <property type="term" value="P:purine nucleobase metabolic process"/>
    <property type="evidence" value="ECO:0007669"/>
    <property type="project" value="UniProtKB-KW"/>
</dbReference>
<evidence type="ECO:0000256" key="6">
    <source>
        <dbReference type="ARBA" id="ARBA00022801"/>
    </source>
</evidence>
<evidence type="ECO:0000256" key="1">
    <source>
        <dbReference type="ARBA" id="ARBA00001043"/>
    </source>
</evidence>
<dbReference type="Proteomes" id="UP001154255">
    <property type="component" value="Unassembled WGS sequence"/>
</dbReference>
<evidence type="ECO:0000256" key="2">
    <source>
        <dbReference type="ARBA" id="ARBA00001163"/>
    </source>
</evidence>
<dbReference type="PRINTS" id="PR00189">
    <property type="entry name" value="TRNSTHYRETIN"/>
</dbReference>
<feature type="binding site" evidence="8">
    <location>
        <position position="281"/>
    </location>
    <ligand>
        <name>substrate</name>
    </ligand>
</feature>
<dbReference type="InterPro" id="IPR036817">
    <property type="entry name" value="Transthyretin/HIU_hydrolase_sf"/>
</dbReference>
<keyword evidence="5" id="KW-0210">Decarboxylase</keyword>
<dbReference type="InterPro" id="IPR000895">
    <property type="entry name" value="Transthyretin/HIU_hydrolase"/>
</dbReference>
<keyword evidence="6" id="KW-0378">Hydrolase</keyword>
<evidence type="ECO:0000256" key="3">
    <source>
        <dbReference type="ARBA" id="ARBA00004754"/>
    </source>
</evidence>
<evidence type="ECO:0000259" key="10">
    <source>
        <dbReference type="Pfam" id="PF09349"/>
    </source>
</evidence>
<keyword evidence="14" id="KW-1185">Reference proteome</keyword>
<keyword evidence="7" id="KW-0456">Lyase</keyword>